<evidence type="ECO:0000256" key="3">
    <source>
        <dbReference type="ARBA" id="ARBA00022448"/>
    </source>
</evidence>
<feature type="domain" description="ABC transporter" evidence="8">
    <location>
        <begin position="5"/>
        <end position="256"/>
    </location>
</feature>
<comment type="subcellular location">
    <subcellularLocation>
        <location evidence="1">Cell membrane</location>
        <topology evidence="1">Peripheral membrane protein</topology>
    </subcellularLocation>
</comment>
<keyword evidence="4" id="KW-1003">Cell membrane</keyword>
<dbReference type="EMBL" id="JACRTG010000029">
    <property type="protein sequence ID" value="MBC8589013.1"/>
    <property type="molecule type" value="Genomic_DNA"/>
</dbReference>
<evidence type="ECO:0000259" key="8">
    <source>
        <dbReference type="PROSITE" id="PS50893"/>
    </source>
</evidence>
<sequence length="334" mass="37439">MEKILEVKDLAVSFKTFFGEVEAVRGISFDVHRKETIAIVGESGCGKSVTANSIMQLLPMPPAFFKGGQILFNGEDIVQKSEKEMQHIRGNQIAMVFQDPMTSLNPTMKIGKQIVEGLMKHQKLSQSDARNKAIEMLNLVAVPQPEKRIDQYPHEFSGGMRQRVMIALAMVSNPQLLIADEPTTALDVTVQAQILELMKNIQDKMDMSIILITHDLGIVADMSDKVIVMYAGQIMEQGQTDEIFKSPSHPYTKKLLASVPRLDMNRSESLHSIEGTPPDLYIPPKGCPFYDRCEDAMKICKDYMPDIDNHTNTHYSRCWLNHPMAKSKAEGSEA</sequence>
<dbReference type="PANTHER" id="PTHR43297">
    <property type="entry name" value="OLIGOPEPTIDE TRANSPORT ATP-BINDING PROTEIN APPD"/>
    <property type="match status" value="1"/>
</dbReference>
<keyword evidence="7" id="KW-0472">Membrane</keyword>
<dbReference type="Proteomes" id="UP000601171">
    <property type="component" value="Unassembled WGS sequence"/>
</dbReference>
<reference evidence="9" key="1">
    <citation type="submission" date="2020-08" db="EMBL/GenBank/DDBJ databases">
        <title>Genome public.</title>
        <authorList>
            <person name="Liu C."/>
            <person name="Sun Q."/>
        </authorList>
    </citation>
    <scope>NUCLEOTIDE SEQUENCE</scope>
    <source>
        <strain evidence="9">BX21</strain>
    </source>
</reference>
<dbReference type="PANTHER" id="PTHR43297:SF2">
    <property type="entry name" value="DIPEPTIDE TRANSPORT ATP-BINDING PROTEIN DPPD"/>
    <property type="match status" value="1"/>
</dbReference>
<dbReference type="NCBIfam" id="TIGR01727">
    <property type="entry name" value="oligo_HPY"/>
    <property type="match status" value="1"/>
</dbReference>
<dbReference type="InterPro" id="IPR003593">
    <property type="entry name" value="AAA+_ATPase"/>
</dbReference>
<dbReference type="FunFam" id="3.40.50.300:FF:000016">
    <property type="entry name" value="Oligopeptide ABC transporter ATP-binding component"/>
    <property type="match status" value="1"/>
</dbReference>
<organism evidence="9 10">
    <name type="scientific">Paratissierella segnis</name>
    <dbReference type="NCBI Taxonomy" id="2763679"/>
    <lineage>
        <taxon>Bacteria</taxon>
        <taxon>Bacillati</taxon>
        <taxon>Bacillota</taxon>
        <taxon>Tissierellia</taxon>
        <taxon>Tissierellales</taxon>
        <taxon>Tissierellaceae</taxon>
        <taxon>Paratissierella</taxon>
    </lineage>
</organism>
<evidence type="ECO:0000313" key="9">
    <source>
        <dbReference type="EMBL" id="MBC8589013.1"/>
    </source>
</evidence>
<keyword evidence="6 9" id="KW-0067">ATP-binding</keyword>
<evidence type="ECO:0000256" key="4">
    <source>
        <dbReference type="ARBA" id="ARBA00022475"/>
    </source>
</evidence>
<dbReference type="GO" id="GO:0005524">
    <property type="term" value="F:ATP binding"/>
    <property type="evidence" value="ECO:0007669"/>
    <property type="project" value="UniProtKB-KW"/>
</dbReference>
<dbReference type="SMART" id="SM00382">
    <property type="entry name" value="AAA"/>
    <property type="match status" value="1"/>
</dbReference>
<gene>
    <name evidence="9" type="ORF">H8707_12385</name>
</gene>
<dbReference type="GO" id="GO:0005886">
    <property type="term" value="C:plasma membrane"/>
    <property type="evidence" value="ECO:0007669"/>
    <property type="project" value="UniProtKB-SubCell"/>
</dbReference>
<dbReference type="PROSITE" id="PS50893">
    <property type="entry name" value="ABC_TRANSPORTER_2"/>
    <property type="match status" value="1"/>
</dbReference>
<dbReference type="RefSeq" id="WP_262430473.1">
    <property type="nucleotide sequence ID" value="NZ_JACRTG010000029.1"/>
</dbReference>
<dbReference type="SUPFAM" id="SSF52540">
    <property type="entry name" value="P-loop containing nucleoside triphosphate hydrolases"/>
    <property type="match status" value="1"/>
</dbReference>
<name>A0A926EVF1_9FIRM</name>
<dbReference type="InterPro" id="IPR017871">
    <property type="entry name" value="ABC_transporter-like_CS"/>
</dbReference>
<dbReference type="InterPro" id="IPR050388">
    <property type="entry name" value="ABC_Ni/Peptide_Import"/>
</dbReference>
<evidence type="ECO:0000313" key="10">
    <source>
        <dbReference type="Proteomes" id="UP000601171"/>
    </source>
</evidence>
<dbReference type="GO" id="GO:0016887">
    <property type="term" value="F:ATP hydrolysis activity"/>
    <property type="evidence" value="ECO:0007669"/>
    <property type="project" value="InterPro"/>
</dbReference>
<evidence type="ECO:0000256" key="5">
    <source>
        <dbReference type="ARBA" id="ARBA00022741"/>
    </source>
</evidence>
<dbReference type="InterPro" id="IPR003439">
    <property type="entry name" value="ABC_transporter-like_ATP-bd"/>
</dbReference>
<dbReference type="CDD" id="cd03257">
    <property type="entry name" value="ABC_NikE_OppD_transporters"/>
    <property type="match status" value="1"/>
</dbReference>
<accession>A0A926EVF1</accession>
<dbReference type="AlphaFoldDB" id="A0A926EVF1"/>
<dbReference type="Gene3D" id="3.40.50.300">
    <property type="entry name" value="P-loop containing nucleotide triphosphate hydrolases"/>
    <property type="match status" value="1"/>
</dbReference>
<keyword evidence="3" id="KW-0813">Transport</keyword>
<dbReference type="GO" id="GO:0015833">
    <property type="term" value="P:peptide transport"/>
    <property type="evidence" value="ECO:0007669"/>
    <property type="project" value="InterPro"/>
</dbReference>
<keyword evidence="5" id="KW-0547">Nucleotide-binding</keyword>
<evidence type="ECO:0000256" key="1">
    <source>
        <dbReference type="ARBA" id="ARBA00004202"/>
    </source>
</evidence>
<evidence type="ECO:0000256" key="2">
    <source>
        <dbReference type="ARBA" id="ARBA00005417"/>
    </source>
</evidence>
<dbReference type="PROSITE" id="PS00211">
    <property type="entry name" value="ABC_TRANSPORTER_1"/>
    <property type="match status" value="1"/>
</dbReference>
<evidence type="ECO:0000256" key="6">
    <source>
        <dbReference type="ARBA" id="ARBA00022840"/>
    </source>
</evidence>
<comment type="similarity">
    <text evidence="2">Belongs to the ABC transporter superfamily.</text>
</comment>
<evidence type="ECO:0000256" key="7">
    <source>
        <dbReference type="ARBA" id="ARBA00023136"/>
    </source>
</evidence>
<dbReference type="Pfam" id="PF08352">
    <property type="entry name" value="oligo_HPY"/>
    <property type="match status" value="1"/>
</dbReference>
<comment type="caution">
    <text evidence="9">The sequence shown here is derived from an EMBL/GenBank/DDBJ whole genome shotgun (WGS) entry which is preliminary data.</text>
</comment>
<proteinExistence type="inferred from homology"/>
<protein>
    <submittedName>
        <fullName evidence="9">ABC transporter ATP-binding protein</fullName>
    </submittedName>
</protein>
<dbReference type="InterPro" id="IPR027417">
    <property type="entry name" value="P-loop_NTPase"/>
</dbReference>
<keyword evidence="10" id="KW-1185">Reference proteome</keyword>
<dbReference type="InterPro" id="IPR013563">
    <property type="entry name" value="Oligopep_ABC_C"/>
</dbReference>
<dbReference type="Pfam" id="PF00005">
    <property type="entry name" value="ABC_tran"/>
    <property type="match status" value="1"/>
</dbReference>